<keyword evidence="1" id="KW-0472">Membrane</keyword>
<dbReference type="EMBL" id="BLZR01000001">
    <property type="protein sequence ID" value="GFP78089.1"/>
    <property type="molecule type" value="Genomic_DNA"/>
</dbReference>
<dbReference type="Proteomes" id="UP000580568">
    <property type="component" value="Unassembled WGS sequence"/>
</dbReference>
<dbReference type="InterPro" id="IPR021359">
    <property type="entry name" value="DUF2812"/>
</dbReference>
<feature type="transmembrane region" description="Helical" evidence="1">
    <location>
        <begin position="121"/>
        <end position="140"/>
    </location>
</feature>
<comment type="caution">
    <text evidence="2">The sequence shown here is derived from an EMBL/GenBank/DDBJ whole genome shotgun (WGS) entry which is preliminary data.</text>
</comment>
<keyword evidence="1" id="KW-1133">Transmembrane helix</keyword>
<gene>
    <name evidence="2" type="ORF">bsdtw1_04283</name>
</gene>
<sequence length="175" mass="21424">MVKVNKYIKRFKVFFVWQHEEEEKWLREMSLKGYELIDARLFIFTFRVCEPKDVVYKLDYRRLSKYEEDNYLTIFAESEWEYVTGCMNWFYFKNENYSEDKMEIFNDEESKAEMIRRVQRLIGLVTISELCMFASIIRTAEESPALATFWALLMILLTYGNIKMFLKHRALRKRF</sequence>
<name>A0A6V8SLH3_9CLOT</name>
<proteinExistence type="predicted"/>
<keyword evidence="1" id="KW-0812">Transmembrane</keyword>
<evidence type="ECO:0000313" key="2">
    <source>
        <dbReference type="EMBL" id="GFP78089.1"/>
    </source>
</evidence>
<evidence type="ECO:0000313" key="3">
    <source>
        <dbReference type="Proteomes" id="UP000580568"/>
    </source>
</evidence>
<reference evidence="2 3" key="1">
    <citation type="submission" date="2020-07" db="EMBL/GenBank/DDBJ databases">
        <title>A new beta-1,3-glucan-decomposing anaerobic bacterium isolated from anoxic soil subjected to biological soil disinfestation.</title>
        <authorList>
            <person name="Ueki A."/>
            <person name="Tonouchi A."/>
        </authorList>
    </citation>
    <scope>NUCLEOTIDE SEQUENCE [LARGE SCALE GENOMIC DNA]</scope>
    <source>
        <strain evidence="2 3">TW1</strain>
    </source>
</reference>
<feature type="transmembrane region" description="Helical" evidence="1">
    <location>
        <begin position="146"/>
        <end position="166"/>
    </location>
</feature>
<organism evidence="2 3">
    <name type="scientific">Clostridium fungisolvens</name>
    <dbReference type="NCBI Taxonomy" id="1604897"/>
    <lineage>
        <taxon>Bacteria</taxon>
        <taxon>Bacillati</taxon>
        <taxon>Bacillota</taxon>
        <taxon>Clostridia</taxon>
        <taxon>Eubacteriales</taxon>
        <taxon>Clostridiaceae</taxon>
        <taxon>Clostridium</taxon>
    </lineage>
</organism>
<protein>
    <recommendedName>
        <fullName evidence="4">DUF2812 domain-containing protein</fullName>
    </recommendedName>
</protein>
<dbReference type="AlphaFoldDB" id="A0A6V8SLH3"/>
<dbReference type="Pfam" id="PF11193">
    <property type="entry name" value="DUF2812"/>
    <property type="match status" value="1"/>
</dbReference>
<keyword evidence="3" id="KW-1185">Reference proteome</keyword>
<evidence type="ECO:0000256" key="1">
    <source>
        <dbReference type="SAM" id="Phobius"/>
    </source>
</evidence>
<dbReference type="RefSeq" id="WP_183279408.1">
    <property type="nucleotide sequence ID" value="NZ_BLZR01000001.1"/>
</dbReference>
<evidence type="ECO:0008006" key="4">
    <source>
        <dbReference type="Google" id="ProtNLM"/>
    </source>
</evidence>
<accession>A0A6V8SLH3</accession>